<dbReference type="Proteomes" id="UP000008281">
    <property type="component" value="Unassembled WGS sequence"/>
</dbReference>
<name>E3LKL5_CAERE</name>
<evidence type="ECO:0000256" key="1">
    <source>
        <dbReference type="SAM" id="MobiDB-lite"/>
    </source>
</evidence>
<feature type="region of interest" description="Disordered" evidence="1">
    <location>
        <begin position="1"/>
        <end position="32"/>
    </location>
</feature>
<feature type="compositionally biased region" description="Basic and acidic residues" evidence="1">
    <location>
        <begin position="64"/>
        <end position="85"/>
    </location>
</feature>
<sequence length="362" mass="41468">MSTANSSFSSSSSPSSEKLEHQEPTINRRRIRTINDVNDESIDTISEVGYLYYGLNKELTSEMVKKDRKREEAQKNLELERSKESESDEVDMVAPQLEDVGPSEEEEEACEEIGERDSEVIDVVGTSQGDEIMEVTDDEMTYEEKVLILSNLKKTNITPSPLLPHQPLAPFWQNSMMQRPLLSLFPPVAAPIQMDPMDLSVNSAPMEEEEDGEKLEEDNYDAENMGNGDQILDFAVGFGDEEEMDDHYEEEQEEGNFGAGASSEGEEKIVELFAGHPDGLKAINRAMNYNFLDATNGLKTRNKYKRFIMKNTESLKAIESILEPMYEKYFVQKQKEKERRRKVRTEARTFNNRPERLLFRPF</sequence>
<feature type="compositionally biased region" description="Low complexity" evidence="1">
    <location>
        <begin position="1"/>
        <end position="16"/>
    </location>
</feature>
<dbReference type="AlphaFoldDB" id="E3LKL5"/>
<reference evidence="2" key="1">
    <citation type="submission" date="2007-07" db="EMBL/GenBank/DDBJ databases">
        <title>PCAP assembly of the Caenorhabditis remanei genome.</title>
        <authorList>
            <consortium name="The Caenorhabditis remanei Sequencing Consortium"/>
            <person name="Wilson R.K."/>
        </authorList>
    </citation>
    <scope>NUCLEOTIDE SEQUENCE [LARGE SCALE GENOMIC DNA]</scope>
    <source>
        <strain evidence="2">PB4641</strain>
    </source>
</reference>
<feature type="region of interest" description="Disordered" evidence="1">
    <location>
        <begin position="64"/>
        <end position="93"/>
    </location>
</feature>
<keyword evidence="3" id="KW-1185">Reference proteome</keyword>
<organism evidence="3">
    <name type="scientific">Caenorhabditis remanei</name>
    <name type="common">Caenorhabditis vulgaris</name>
    <dbReference type="NCBI Taxonomy" id="31234"/>
    <lineage>
        <taxon>Eukaryota</taxon>
        <taxon>Metazoa</taxon>
        <taxon>Ecdysozoa</taxon>
        <taxon>Nematoda</taxon>
        <taxon>Chromadorea</taxon>
        <taxon>Rhabditida</taxon>
        <taxon>Rhabditina</taxon>
        <taxon>Rhabditomorpha</taxon>
        <taxon>Rhabditoidea</taxon>
        <taxon>Rhabditidae</taxon>
        <taxon>Peloderinae</taxon>
        <taxon>Caenorhabditis</taxon>
    </lineage>
</organism>
<evidence type="ECO:0000313" key="3">
    <source>
        <dbReference type="Proteomes" id="UP000008281"/>
    </source>
</evidence>
<accession>E3LKL5</accession>
<dbReference type="HOGENOM" id="CLU_765576_0_0_1"/>
<protein>
    <submittedName>
        <fullName evidence="2">Uncharacterized protein</fullName>
    </submittedName>
</protein>
<proteinExistence type="predicted"/>
<gene>
    <name evidence="2" type="ORF">CRE_18652</name>
</gene>
<dbReference type="EMBL" id="DS268410">
    <property type="protein sequence ID" value="EFP00010.1"/>
    <property type="molecule type" value="Genomic_DNA"/>
</dbReference>
<evidence type="ECO:0000313" key="2">
    <source>
        <dbReference type="EMBL" id="EFP00010.1"/>
    </source>
</evidence>